<gene>
    <name evidence="2" type="ORF">BV898_01911</name>
</gene>
<organism evidence="2 3">
    <name type="scientific">Hypsibius exemplaris</name>
    <name type="common">Freshwater tardigrade</name>
    <dbReference type="NCBI Taxonomy" id="2072580"/>
    <lineage>
        <taxon>Eukaryota</taxon>
        <taxon>Metazoa</taxon>
        <taxon>Ecdysozoa</taxon>
        <taxon>Tardigrada</taxon>
        <taxon>Eutardigrada</taxon>
        <taxon>Parachela</taxon>
        <taxon>Hypsibioidea</taxon>
        <taxon>Hypsibiidae</taxon>
        <taxon>Hypsibius</taxon>
    </lineage>
</organism>
<dbReference type="Pfam" id="PF20479">
    <property type="entry name" value="TMEM128"/>
    <property type="match status" value="1"/>
</dbReference>
<evidence type="ECO:0000313" key="2">
    <source>
        <dbReference type="EMBL" id="OQV24376.1"/>
    </source>
</evidence>
<dbReference type="PANTHER" id="PTHR31134:SF1">
    <property type="entry name" value="TRANSMEMBRANE PROTEIN 128"/>
    <property type="match status" value="1"/>
</dbReference>
<dbReference type="AlphaFoldDB" id="A0A1W0XA25"/>
<reference evidence="3" key="1">
    <citation type="submission" date="2017-01" db="EMBL/GenBank/DDBJ databases">
        <title>Comparative genomics of anhydrobiosis in the tardigrade Hypsibius dujardini.</title>
        <authorList>
            <person name="Yoshida Y."/>
            <person name="Koutsovoulos G."/>
            <person name="Laetsch D."/>
            <person name="Stevens L."/>
            <person name="Kumar S."/>
            <person name="Horikawa D."/>
            <person name="Ishino K."/>
            <person name="Komine S."/>
            <person name="Tomita M."/>
            <person name="Blaxter M."/>
            <person name="Arakawa K."/>
        </authorList>
    </citation>
    <scope>NUCLEOTIDE SEQUENCE [LARGE SCALE GENOMIC DNA]</scope>
    <source>
        <strain evidence="3">Z151</strain>
    </source>
</reference>
<protein>
    <recommendedName>
        <fullName evidence="4">Transmembrane protein 128</fullName>
    </recommendedName>
</protein>
<keyword evidence="1" id="KW-0472">Membrane</keyword>
<feature type="transmembrane region" description="Helical" evidence="1">
    <location>
        <begin position="101"/>
        <end position="120"/>
    </location>
</feature>
<dbReference type="InterPro" id="IPR033579">
    <property type="entry name" value="TMEM128"/>
</dbReference>
<dbReference type="EMBL" id="MTYJ01000007">
    <property type="protein sequence ID" value="OQV24376.1"/>
    <property type="molecule type" value="Genomic_DNA"/>
</dbReference>
<feature type="transmembrane region" description="Helical" evidence="1">
    <location>
        <begin position="166"/>
        <end position="183"/>
    </location>
</feature>
<evidence type="ECO:0000313" key="3">
    <source>
        <dbReference type="Proteomes" id="UP000192578"/>
    </source>
</evidence>
<feature type="transmembrane region" description="Helical" evidence="1">
    <location>
        <begin position="132"/>
        <end position="154"/>
    </location>
</feature>
<sequence length="184" mass="20800">MHKMDPVEFDLSLRRKKKFSYATPRESVFGKCFDETKRESGRRFNLSDPQSAFSGLGDENQKPVFDEFSEEIAARGDGWSAQSDRKHPKYEASTMDHFRNGLWVITAGLLFTYLDIPRVLMHDYRVKESVLMAGLACTAIFLVICAYHVVWLSWVKGIKDNAWSKAFPLGVPIATVAVVCSGVL</sequence>
<dbReference type="Proteomes" id="UP000192578">
    <property type="component" value="Unassembled WGS sequence"/>
</dbReference>
<accession>A0A1W0XA25</accession>
<name>A0A1W0XA25_HYPEX</name>
<proteinExistence type="predicted"/>
<keyword evidence="3" id="KW-1185">Reference proteome</keyword>
<evidence type="ECO:0000256" key="1">
    <source>
        <dbReference type="SAM" id="Phobius"/>
    </source>
</evidence>
<dbReference type="PANTHER" id="PTHR31134">
    <property type="entry name" value="TRANSMEMBRANE PROTEIN 128"/>
    <property type="match status" value="1"/>
</dbReference>
<keyword evidence="1" id="KW-1133">Transmembrane helix</keyword>
<evidence type="ECO:0008006" key="4">
    <source>
        <dbReference type="Google" id="ProtNLM"/>
    </source>
</evidence>
<keyword evidence="1" id="KW-0812">Transmembrane</keyword>
<comment type="caution">
    <text evidence="2">The sequence shown here is derived from an EMBL/GenBank/DDBJ whole genome shotgun (WGS) entry which is preliminary data.</text>
</comment>